<keyword evidence="2" id="KW-1185">Reference proteome</keyword>
<sequence>GWNTPMTCRVLFFLLKTHQNQIATARTMRTSMDSIRLHLRESLQQQRDKVGFNLAALRSLRHEWEDKMTAHFFDEVKIQEILEKSTTKRKFVGMTIS</sequence>
<dbReference type="Proteomes" id="UP001145114">
    <property type="component" value="Unassembled WGS sequence"/>
</dbReference>
<reference evidence="1" key="1">
    <citation type="submission" date="2022-06" db="EMBL/GenBank/DDBJ databases">
        <title>Phylogenomic reconstructions and comparative analyses of Kickxellomycotina fungi.</title>
        <authorList>
            <person name="Reynolds N.K."/>
            <person name="Stajich J.E."/>
            <person name="Barry K."/>
            <person name="Grigoriev I.V."/>
            <person name="Crous P."/>
            <person name="Smith M.E."/>
        </authorList>
    </citation>
    <scope>NUCLEOTIDE SEQUENCE</scope>
    <source>
        <strain evidence="1">RSA 2271</strain>
    </source>
</reference>
<name>A0ACC1HA62_9FUNG</name>
<evidence type="ECO:0000313" key="2">
    <source>
        <dbReference type="Proteomes" id="UP001145114"/>
    </source>
</evidence>
<organism evidence="1 2">
    <name type="scientific">Spiromyces aspiralis</name>
    <dbReference type="NCBI Taxonomy" id="68401"/>
    <lineage>
        <taxon>Eukaryota</taxon>
        <taxon>Fungi</taxon>
        <taxon>Fungi incertae sedis</taxon>
        <taxon>Zoopagomycota</taxon>
        <taxon>Kickxellomycotina</taxon>
        <taxon>Kickxellomycetes</taxon>
        <taxon>Kickxellales</taxon>
        <taxon>Kickxellaceae</taxon>
        <taxon>Spiromyces</taxon>
    </lineage>
</organism>
<comment type="caution">
    <text evidence="1">The sequence shown here is derived from an EMBL/GenBank/DDBJ whole genome shotgun (WGS) entry which is preliminary data.</text>
</comment>
<feature type="non-terminal residue" evidence="1">
    <location>
        <position position="1"/>
    </location>
</feature>
<evidence type="ECO:0000313" key="1">
    <source>
        <dbReference type="EMBL" id="KAJ1672496.1"/>
    </source>
</evidence>
<proteinExistence type="predicted"/>
<dbReference type="EMBL" id="JAMZIH010008289">
    <property type="protein sequence ID" value="KAJ1672496.1"/>
    <property type="molecule type" value="Genomic_DNA"/>
</dbReference>
<gene>
    <name evidence="1" type="primary">DIP2_2</name>
    <name evidence="1" type="ORF">EV182_007061</name>
</gene>
<protein>
    <submittedName>
        <fullName evidence="1">Beta transducin</fullName>
    </submittedName>
</protein>
<accession>A0ACC1HA62</accession>